<feature type="compositionally biased region" description="Polar residues" evidence="3">
    <location>
        <begin position="26"/>
        <end position="43"/>
    </location>
</feature>
<dbReference type="STRING" id="1611254.A0A2G5SZA5"/>
<evidence type="ECO:0000313" key="5">
    <source>
        <dbReference type="EMBL" id="PIC20465.1"/>
    </source>
</evidence>
<dbReference type="InterPro" id="IPR000953">
    <property type="entry name" value="Chromo/chromo_shadow_dom"/>
</dbReference>
<dbReference type="PROSITE" id="PS50013">
    <property type="entry name" value="CHROMO_2"/>
    <property type="match status" value="1"/>
</dbReference>
<dbReference type="PANTHER" id="PTHR22812">
    <property type="entry name" value="CHROMOBOX PROTEIN"/>
    <property type="match status" value="1"/>
</dbReference>
<evidence type="ECO:0000256" key="1">
    <source>
        <dbReference type="ARBA" id="ARBA00004123"/>
    </source>
</evidence>
<dbReference type="Gene3D" id="2.40.50.40">
    <property type="match status" value="1"/>
</dbReference>
<comment type="subcellular location">
    <subcellularLocation>
        <location evidence="1">Nucleus</location>
    </subcellularLocation>
</comment>
<dbReference type="EMBL" id="PDUG01000006">
    <property type="protein sequence ID" value="PIC20465.1"/>
    <property type="molecule type" value="Genomic_DNA"/>
</dbReference>
<dbReference type="CDD" id="cd00024">
    <property type="entry name" value="CD_CSD"/>
    <property type="match status" value="1"/>
</dbReference>
<sequence>MAEEGVRKNPARASRVAPVRYEDTQESSSRRPANRNQTSNDGSYTVERILARRKIGKRLEYMVKWKNFAEHQSTWEPAENLNCPRLVSAFERNRESGYAKGVPEPPPKQSKIPKPNCRLSPISSADEEEKAKPRKMVKKVHGLTTASGKLQYLCCFVDDTFALVSRRDMHNHYSRQLEKFYKDKARERELQEMGMSESEREELKEQKMKTVSPLLQHHL</sequence>
<keyword evidence="2" id="KW-0539">Nucleus</keyword>
<protein>
    <recommendedName>
        <fullName evidence="4">Chromo domain-containing protein</fullName>
    </recommendedName>
</protein>
<proteinExistence type="predicted"/>
<dbReference type="SUPFAM" id="SSF54160">
    <property type="entry name" value="Chromo domain-like"/>
    <property type="match status" value="2"/>
</dbReference>
<dbReference type="InterPro" id="IPR023780">
    <property type="entry name" value="Chromo_domain"/>
</dbReference>
<evidence type="ECO:0000259" key="4">
    <source>
        <dbReference type="PROSITE" id="PS50013"/>
    </source>
</evidence>
<dbReference type="OrthoDB" id="433924at2759"/>
<name>A0A2G5SZA5_9PELO</name>
<evidence type="ECO:0000256" key="2">
    <source>
        <dbReference type="ARBA" id="ARBA00023242"/>
    </source>
</evidence>
<dbReference type="Proteomes" id="UP000230233">
    <property type="component" value="Chromosome X"/>
</dbReference>
<feature type="region of interest" description="Disordered" evidence="3">
    <location>
        <begin position="97"/>
        <end position="133"/>
    </location>
</feature>
<gene>
    <name evidence="5" type="primary">Cnig_chr_X.g25658</name>
    <name evidence="5" type="ORF">B9Z55_025658</name>
</gene>
<feature type="region of interest" description="Disordered" evidence="3">
    <location>
        <begin position="190"/>
        <end position="219"/>
    </location>
</feature>
<keyword evidence="6" id="KW-1185">Reference proteome</keyword>
<dbReference type="InterPro" id="IPR016197">
    <property type="entry name" value="Chromo-like_dom_sf"/>
</dbReference>
<feature type="domain" description="Chromo" evidence="4">
    <location>
        <begin position="44"/>
        <end position="102"/>
    </location>
</feature>
<dbReference type="SMART" id="SM00298">
    <property type="entry name" value="CHROMO"/>
    <property type="match status" value="1"/>
</dbReference>
<feature type="compositionally biased region" description="Basic and acidic residues" evidence="3">
    <location>
        <begin position="190"/>
        <end position="208"/>
    </location>
</feature>
<dbReference type="PROSITE" id="PS00598">
    <property type="entry name" value="CHROMO_1"/>
    <property type="match status" value="1"/>
</dbReference>
<reference evidence="6" key="1">
    <citation type="submission" date="2017-10" db="EMBL/GenBank/DDBJ databases">
        <title>Rapid genome shrinkage in a self-fertile nematode reveals novel sperm competition proteins.</title>
        <authorList>
            <person name="Yin D."/>
            <person name="Schwarz E.M."/>
            <person name="Thomas C.G."/>
            <person name="Felde R.L."/>
            <person name="Korf I.F."/>
            <person name="Cutter A.D."/>
            <person name="Schartner C.M."/>
            <person name="Ralston E.J."/>
            <person name="Meyer B.J."/>
            <person name="Haag E.S."/>
        </authorList>
    </citation>
    <scope>NUCLEOTIDE SEQUENCE [LARGE SCALE GENOMIC DNA]</scope>
    <source>
        <strain evidence="6">JU1422</strain>
    </source>
</reference>
<dbReference type="GO" id="GO:0005634">
    <property type="term" value="C:nucleus"/>
    <property type="evidence" value="ECO:0007669"/>
    <property type="project" value="UniProtKB-SubCell"/>
</dbReference>
<accession>A0A2G5SZA5</accession>
<dbReference type="InterPro" id="IPR023779">
    <property type="entry name" value="Chromodomain_CS"/>
</dbReference>
<evidence type="ECO:0000313" key="6">
    <source>
        <dbReference type="Proteomes" id="UP000230233"/>
    </source>
</evidence>
<feature type="region of interest" description="Disordered" evidence="3">
    <location>
        <begin position="1"/>
        <end position="46"/>
    </location>
</feature>
<evidence type="ECO:0000256" key="3">
    <source>
        <dbReference type="SAM" id="MobiDB-lite"/>
    </source>
</evidence>
<dbReference type="Pfam" id="PF00385">
    <property type="entry name" value="Chromo"/>
    <property type="match status" value="1"/>
</dbReference>
<comment type="caution">
    <text evidence="5">The sequence shown here is derived from an EMBL/GenBank/DDBJ whole genome shotgun (WGS) entry which is preliminary data.</text>
</comment>
<dbReference type="AlphaFoldDB" id="A0A2G5SZA5"/>
<dbReference type="InterPro" id="IPR051219">
    <property type="entry name" value="Heterochromatin_chromo-domain"/>
</dbReference>
<organism evidence="5 6">
    <name type="scientific">Caenorhabditis nigoni</name>
    <dbReference type="NCBI Taxonomy" id="1611254"/>
    <lineage>
        <taxon>Eukaryota</taxon>
        <taxon>Metazoa</taxon>
        <taxon>Ecdysozoa</taxon>
        <taxon>Nematoda</taxon>
        <taxon>Chromadorea</taxon>
        <taxon>Rhabditida</taxon>
        <taxon>Rhabditina</taxon>
        <taxon>Rhabditomorpha</taxon>
        <taxon>Rhabditoidea</taxon>
        <taxon>Rhabditidae</taxon>
        <taxon>Peloderinae</taxon>
        <taxon>Caenorhabditis</taxon>
    </lineage>
</organism>